<organism evidence="12 14">
    <name type="scientific">Ferrovum myxofaciens</name>
    <dbReference type="NCBI Taxonomy" id="416213"/>
    <lineage>
        <taxon>Bacteria</taxon>
        <taxon>Pseudomonadati</taxon>
        <taxon>Pseudomonadota</taxon>
        <taxon>Betaproteobacteria</taxon>
        <taxon>Ferrovales</taxon>
        <taxon>Ferrovaceae</taxon>
        <taxon>Ferrovum</taxon>
    </lineage>
</organism>
<evidence type="ECO:0000256" key="6">
    <source>
        <dbReference type="ARBA" id="ARBA00023136"/>
    </source>
</evidence>
<evidence type="ECO:0000256" key="2">
    <source>
        <dbReference type="ARBA" id="ARBA00004184"/>
    </source>
</evidence>
<dbReference type="PATRIC" id="fig|1789004.3.peg.1651"/>
<dbReference type="NCBIfam" id="TIGR01216">
    <property type="entry name" value="ATP_synt_epsi"/>
    <property type="match status" value="1"/>
</dbReference>
<dbReference type="Proteomes" id="UP000075653">
    <property type="component" value="Unassembled WGS sequence"/>
</dbReference>
<dbReference type="GO" id="GO:0012505">
    <property type="term" value="C:endomembrane system"/>
    <property type="evidence" value="ECO:0007669"/>
    <property type="project" value="UniProtKB-SubCell"/>
</dbReference>
<keyword evidence="8 9" id="KW-0066">ATP synthesis</keyword>
<dbReference type="GO" id="GO:0045259">
    <property type="term" value="C:proton-transporting ATP synthase complex"/>
    <property type="evidence" value="ECO:0007669"/>
    <property type="project" value="UniProtKB-KW"/>
</dbReference>
<evidence type="ECO:0000256" key="1">
    <source>
        <dbReference type="ARBA" id="ARBA00003543"/>
    </source>
</evidence>
<protein>
    <recommendedName>
        <fullName evidence="9">ATP synthase epsilon chain</fullName>
    </recommendedName>
    <alternativeName>
        <fullName evidence="9">ATP synthase F1 sector epsilon subunit</fullName>
    </alternativeName>
    <alternativeName>
        <fullName evidence="9">F-ATPase epsilon subunit</fullName>
    </alternativeName>
</protein>
<evidence type="ECO:0000313" key="13">
    <source>
        <dbReference type="EMBL" id="QWY78329.1"/>
    </source>
</evidence>
<dbReference type="InterPro" id="IPR001469">
    <property type="entry name" value="ATP_synth_F1_dsu/esu"/>
</dbReference>
<keyword evidence="5 9" id="KW-0406">Ion transport</keyword>
<dbReference type="SUPFAM" id="SSF51344">
    <property type="entry name" value="Epsilon subunit of F1F0-ATP synthase N-terminal domain"/>
    <property type="match status" value="1"/>
</dbReference>
<evidence type="ECO:0000256" key="10">
    <source>
        <dbReference type="RuleBase" id="RU003656"/>
    </source>
</evidence>
<gene>
    <name evidence="12" type="primary">atpC_2</name>
    <name evidence="9 13" type="synonym">atpC</name>
    <name evidence="12" type="ORF">FEMY_16180</name>
    <name evidence="13" type="ORF">JZL65_04435</name>
</gene>
<comment type="function">
    <text evidence="1 9">Produces ATP from ADP in the presence of a proton gradient across the membrane.</text>
</comment>
<dbReference type="Gene3D" id="2.60.15.10">
    <property type="entry name" value="F0F1 ATP synthase delta/epsilon subunit, N-terminal"/>
    <property type="match status" value="1"/>
</dbReference>
<dbReference type="InterPro" id="IPR036771">
    <property type="entry name" value="ATPsynth_dsu/esu_N"/>
</dbReference>
<sequence length="146" mass="16158">MKLFQVDIVSLERLVFSGQASFVVVPGEQGDLGILPGHAPLMAELRPGWVRVDQGDPVAEEHFYVSGGAVEVQPKRVTILLDFVLAAREEPGREDQEKQQGRENLLRARVSALEYAQMEAALYKALNGLQSGQHPLRSRRIRGSGR</sequence>
<evidence type="ECO:0000256" key="3">
    <source>
        <dbReference type="ARBA" id="ARBA00005712"/>
    </source>
</evidence>
<dbReference type="HAMAP" id="MF_00530">
    <property type="entry name" value="ATP_synth_epsil_bac"/>
    <property type="match status" value="1"/>
</dbReference>
<evidence type="ECO:0000259" key="11">
    <source>
        <dbReference type="Pfam" id="PF02823"/>
    </source>
</evidence>
<dbReference type="EMBL" id="LRRD01000034">
    <property type="protein sequence ID" value="KXW57856.1"/>
    <property type="molecule type" value="Genomic_DNA"/>
</dbReference>
<evidence type="ECO:0000256" key="7">
    <source>
        <dbReference type="ARBA" id="ARBA00023196"/>
    </source>
</evidence>
<keyword evidence="7 9" id="KW-0139">CF(1)</keyword>
<evidence type="ECO:0000256" key="5">
    <source>
        <dbReference type="ARBA" id="ARBA00023065"/>
    </source>
</evidence>
<dbReference type="PANTHER" id="PTHR13822:SF10">
    <property type="entry name" value="ATP SYNTHASE EPSILON CHAIN, CHLOROPLASTIC"/>
    <property type="match status" value="1"/>
</dbReference>
<keyword evidence="4 9" id="KW-0813">Transport</keyword>
<keyword evidence="9" id="KW-0375">Hydrogen ion transport</keyword>
<name>A0A8F3E2F8_9PROT</name>
<comment type="subcellular location">
    <subcellularLocation>
        <location evidence="9">Cell membrane</location>
        <topology evidence="9">Peripheral membrane protein</topology>
    </subcellularLocation>
    <subcellularLocation>
        <location evidence="2">Endomembrane system</location>
        <topology evidence="2">Peripheral membrane protein</topology>
    </subcellularLocation>
</comment>
<keyword evidence="6 9" id="KW-0472">Membrane</keyword>
<proteinExistence type="inferred from homology"/>
<evidence type="ECO:0000256" key="8">
    <source>
        <dbReference type="ARBA" id="ARBA00023310"/>
    </source>
</evidence>
<dbReference type="RefSeq" id="WP_062188199.1">
    <property type="nucleotide sequence ID" value="NZ_CP053675.1"/>
</dbReference>
<feature type="domain" description="ATP synthase F1 complex delta/epsilon subunit N-terminal" evidence="11">
    <location>
        <begin position="4"/>
        <end position="82"/>
    </location>
</feature>
<evidence type="ECO:0000313" key="14">
    <source>
        <dbReference type="Proteomes" id="UP000075653"/>
    </source>
</evidence>
<evidence type="ECO:0000256" key="9">
    <source>
        <dbReference type="HAMAP-Rule" id="MF_00530"/>
    </source>
</evidence>
<evidence type="ECO:0000313" key="12">
    <source>
        <dbReference type="EMBL" id="KXW57856.1"/>
    </source>
</evidence>
<dbReference type="GeneID" id="301709075"/>
<keyword evidence="14" id="KW-1185">Reference proteome</keyword>
<dbReference type="InterPro" id="IPR020546">
    <property type="entry name" value="ATP_synth_F1_dsu/esu_N"/>
</dbReference>
<dbReference type="EMBL" id="CP071137">
    <property type="protein sequence ID" value="QWY78329.1"/>
    <property type="molecule type" value="Genomic_DNA"/>
</dbReference>
<comment type="subunit">
    <text evidence="9 10">F-type ATPases have 2 components, CF(1) - the catalytic core - and CF(0) - the membrane proton channel. CF(1) has five subunits: alpha(3), beta(3), gamma(1), delta(1), epsilon(1). CF(0) has three main subunits: a, b and c.</text>
</comment>
<dbReference type="PANTHER" id="PTHR13822">
    <property type="entry name" value="ATP SYNTHASE DELTA/EPSILON CHAIN"/>
    <property type="match status" value="1"/>
</dbReference>
<comment type="similarity">
    <text evidence="3 9 10">Belongs to the ATPase epsilon chain family.</text>
</comment>
<keyword evidence="9" id="KW-1003">Cell membrane</keyword>
<reference evidence="13" key="2">
    <citation type="submission" date="2021-02" db="EMBL/GenBank/DDBJ databases">
        <title>Comparative genomics of Ferrovum myxofaciens strains, predominant extremophile bacteria forming large biofilm stalactites in acid mine ecosystems.</title>
        <authorList>
            <person name="Burkartova K."/>
            <person name="Ridl J."/>
            <person name="Pajer P."/>
            <person name="Falteisek L."/>
        </authorList>
    </citation>
    <scope>NUCLEOTIDE SEQUENCE</scope>
    <source>
        <strain evidence="13">MI1III</strain>
    </source>
</reference>
<accession>A0A149VXD8</accession>
<dbReference type="Pfam" id="PF02823">
    <property type="entry name" value="ATP-synt_DE_N"/>
    <property type="match status" value="1"/>
</dbReference>
<dbReference type="AlphaFoldDB" id="A0A8F3E2F8"/>
<accession>A0A8F3E2F8</accession>
<dbReference type="GO" id="GO:0005886">
    <property type="term" value="C:plasma membrane"/>
    <property type="evidence" value="ECO:0007669"/>
    <property type="project" value="UniProtKB-SubCell"/>
</dbReference>
<evidence type="ECO:0000256" key="4">
    <source>
        <dbReference type="ARBA" id="ARBA00022448"/>
    </source>
</evidence>
<dbReference type="Proteomes" id="UP000683551">
    <property type="component" value="Chromosome"/>
</dbReference>
<reference evidence="12 14" key="1">
    <citation type="submission" date="2016-01" db="EMBL/GenBank/DDBJ databases">
        <title>Genome sequence of the acidophilic iron oxidising Ferrovum strain Z-31.</title>
        <authorList>
            <person name="Poehlein A."/>
            <person name="Ullrich S.R."/>
            <person name="Schloemann M."/>
            <person name="Muehling M."/>
            <person name="Daniel R."/>
        </authorList>
    </citation>
    <scope>NUCLEOTIDE SEQUENCE [LARGE SCALE GENOMIC DNA]</scope>
    <source>
        <strain evidence="12 14">Z-31</strain>
    </source>
</reference>
<dbReference type="GO" id="GO:0005524">
    <property type="term" value="F:ATP binding"/>
    <property type="evidence" value="ECO:0007669"/>
    <property type="project" value="UniProtKB-UniRule"/>
</dbReference>
<dbReference type="GO" id="GO:0046933">
    <property type="term" value="F:proton-transporting ATP synthase activity, rotational mechanism"/>
    <property type="evidence" value="ECO:0007669"/>
    <property type="project" value="UniProtKB-UniRule"/>
</dbReference>
<dbReference type="CDD" id="cd12152">
    <property type="entry name" value="F1-ATPase_delta"/>
    <property type="match status" value="1"/>
</dbReference>